<gene>
    <name evidence="2" type="ORF">HID58_050736</name>
</gene>
<comment type="caution">
    <text evidence="2">The sequence shown here is derived from an EMBL/GenBank/DDBJ whole genome shotgun (WGS) entry which is preliminary data.</text>
</comment>
<keyword evidence="3" id="KW-1185">Reference proteome</keyword>
<protein>
    <submittedName>
        <fullName evidence="2">Uncharacterized protein</fullName>
    </submittedName>
</protein>
<accession>A0ABQ8A7N1</accession>
<proteinExistence type="predicted"/>
<name>A0ABQ8A7N1_BRANA</name>
<evidence type="ECO:0000313" key="2">
    <source>
        <dbReference type="EMBL" id="KAH0888307.1"/>
    </source>
</evidence>
<organism evidence="2 3">
    <name type="scientific">Brassica napus</name>
    <name type="common">Rape</name>
    <dbReference type="NCBI Taxonomy" id="3708"/>
    <lineage>
        <taxon>Eukaryota</taxon>
        <taxon>Viridiplantae</taxon>
        <taxon>Streptophyta</taxon>
        <taxon>Embryophyta</taxon>
        <taxon>Tracheophyta</taxon>
        <taxon>Spermatophyta</taxon>
        <taxon>Magnoliopsida</taxon>
        <taxon>eudicotyledons</taxon>
        <taxon>Gunneridae</taxon>
        <taxon>Pentapetalae</taxon>
        <taxon>rosids</taxon>
        <taxon>malvids</taxon>
        <taxon>Brassicales</taxon>
        <taxon>Brassicaceae</taxon>
        <taxon>Brassiceae</taxon>
        <taxon>Brassica</taxon>
    </lineage>
</organism>
<dbReference type="Proteomes" id="UP000824890">
    <property type="component" value="Unassembled WGS sequence"/>
</dbReference>
<sequence length="95" mass="10807">MVEHEIHSEWRRDVAVDESVEKQAGANLCLRGDCHYLEHGDERSPVARKAKSTVVPVDNTKKLKPPAMDHVRPEVRLTICKARSEKKKIQVILAK</sequence>
<feature type="region of interest" description="Disordered" evidence="1">
    <location>
        <begin position="41"/>
        <end position="68"/>
    </location>
</feature>
<evidence type="ECO:0000313" key="3">
    <source>
        <dbReference type="Proteomes" id="UP000824890"/>
    </source>
</evidence>
<dbReference type="EMBL" id="JAGKQM010000013">
    <property type="protein sequence ID" value="KAH0888307.1"/>
    <property type="molecule type" value="Genomic_DNA"/>
</dbReference>
<reference evidence="2 3" key="1">
    <citation type="submission" date="2021-05" db="EMBL/GenBank/DDBJ databases">
        <title>Genome Assembly of Synthetic Allotetraploid Brassica napus Reveals Homoeologous Exchanges between Subgenomes.</title>
        <authorList>
            <person name="Davis J.T."/>
        </authorList>
    </citation>
    <scope>NUCLEOTIDE SEQUENCE [LARGE SCALE GENOMIC DNA]</scope>
    <source>
        <strain evidence="3">cv. Da-Ae</strain>
        <tissue evidence="2">Seedling</tissue>
    </source>
</reference>
<evidence type="ECO:0000256" key="1">
    <source>
        <dbReference type="SAM" id="MobiDB-lite"/>
    </source>
</evidence>